<keyword evidence="2" id="KW-1185">Reference proteome</keyword>
<accession>M7X813</accession>
<gene>
    <name evidence="1" type="ORF">C943_04418</name>
</gene>
<proteinExistence type="predicted"/>
<organism evidence="1 2">
    <name type="scientific">Mariniradius saccharolyticus AK6</name>
    <dbReference type="NCBI Taxonomy" id="1239962"/>
    <lineage>
        <taxon>Bacteria</taxon>
        <taxon>Pseudomonadati</taxon>
        <taxon>Bacteroidota</taxon>
        <taxon>Cytophagia</taxon>
        <taxon>Cytophagales</taxon>
        <taxon>Cyclobacteriaceae</taxon>
        <taxon>Mariniradius</taxon>
    </lineage>
</organism>
<name>M7X813_9BACT</name>
<sequence>MLGSIFIEWVESGQGMLENWEGLLFLEEPNLILYEHNRTKAPYLFG</sequence>
<dbReference type="EMBL" id="AMZY02000009">
    <property type="protein sequence ID" value="EMS33540.1"/>
    <property type="molecule type" value="Genomic_DNA"/>
</dbReference>
<evidence type="ECO:0000313" key="2">
    <source>
        <dbReference type="Proteomes" id="UP000010953"/>
    </source>
</evidence>
<evidence type="ECO:0000313" key="1">
    <source>
        <dbReference type="EMBL" id="EMS33540.1"/>
    </source>
</evidence>
<reference evidence="1" key="1">
    <citation type="submission" date="2013-01" db="EMBL/GenBank/DDBJ databases">
        <title>Genome assembly of Mariniradius saccharolyticus AK6.</title>
        <authorList>
            <person name="Vaidya B."/>
            <person name="Khatri I."/>
            <person name="Tanuku N.R.S."/>
            <person name="Subramanian S."/>
            <person name="Pinnaka A."/>
        </authorList>
    </citation>
    <scope>NUCLEOTIDE SEQUENCE [LARGE SCALE GENOMIC DNA]</scope>
    <source>
        <strain evidence="1">AK6</strain>
    </source>
</reference>
<dbReference type="Proteomes" id="UP000010953">
    <property type="component" value="Unassembled WGS sequence"/>
</dbReference>
<protein>
    <submittedName>
        <fullName evidence="1">Uncharacterized protein</fullName>
    </submittedName>
</protein>
<dbReference type="InParanoid" id="M7X813"/>
<comment type="caution">
    <text evidence="1">The sequence shown here is derived from an EMBL/GenBank/DDBJ whole genome shotgun (WGS) entry which is preliminary data.</text>
</comment>
<dbReference type="AlphaFoldDB" id="M7X813"/>